<dbReference type="Gene3D" id="3.40.50.720">
    <property type="entry name" value="NAD(P)-binding Rossmann-like Domain"/>
    <property type="match status" value="1"/>
</dbReference>
<dbReference type="InterPro" id="IPR009051">
    <property type="entry name" value="Helical_ferredxn"/>
</dbReference>
<evidence type="ECO:0000313" key="7">
    <source>
        <dbReference type="EMBL" id="GAA4922835.1"/>
    </source>
</evidence>
<dbReference type="InterPro" id="IPR017896">
    <property type="entry name" value="4Fe4S_Fe-S-bd"/>
</dbReference>
<evidence type="ECO:0000256" key="2">
    <source>
        <dbReference type="ARBA" id="ARBA00023002"/>
    </source>
</evidence>
<dbReference type="InterPro" id="IPR028261">
    <property type="entry name" value="DPD_II"/>
</dbReference>
<keyword evidence="2" id="KW-0560">Oxidoreductase</keyword>
<dbReference type="RefSeq" id="WP_345477851.1">
    <property type="nucleotide sequence ID" value="NZ_BAABLW010000007.1"/>
</dbReference>
<gene>
    <name evidence="7" type="ORF">GCM10025790_19820</name>
</gene>
<keyword evidence="8" id="KW-1185">Reference proteome</keyword>
<dbReference type="Pfam" id="PF07992">
    <property type="entry name" value="Pyr_redox_2"/>
    <property type="match status" value="1"/>
</dbReference>
<keyword evidence="3" id="KW-0314">Glutamate biosynthesis</keyword>
<dbReference type="Proteomes" id="UP001500368">
    <property type="component" value="Unassembled WGS sequence"/>
</dbReference>
<name>A0ABP9G7V7_9MICC</name>
<dbReference type="PROSITE" id="PS51379">
    <property type="entry name" value="4FE4S_FER_2"/>
    <property type="match status" value="1"/>
</dbReference>
<evidence type="ECO:0000256" key="3">
    <source>
        <dbReference type="ARBA" id="ARBA00023164"/>
    </source>
</evidence>
<protein>
    <submittedName>
        <fullName evidence="7">Glutamate synthase subunit beta</fullName>
    </submittedName>
</protein>
<dbReference type="PRINTS" id="PR00419">
    <property type="entry name" value="ADXRDTASE"/>
</dbReference>
<accession>A0ABP9G7V7</accession>
<evidence type="ECO:0000256" key="1">
    <source>
        <dbReference type="ARBA" id="ARBA00022605"/>
    </source>
</evidence>
<organism evidence="7 8">
    <name type="scientific">Nesterenkonia rhizosphaerae</name>
    <dbReference type="NCBI Taxonomy" id="1348272"/>
    <lineage>
        <taxon>Bacteria</taxon>
        <taxon>Bacillati</taxon>
        <taxon>Actinomycetota</taxon>
        <taxon>Actinomycetes</taxon>
        <taxon>Micrococcales</taxon>
        <taxon>Micrococcaceae</taxon>
        <taxon>Nesterenkonia</taxon>
    </lineage>
</organism>
<dbReference type="Gene3D" id="3.50.50.60">
    <property type="entry name" value="FAD/NAD(P)-binding domain"/>
    <property type="match status" value="1"/>
</dbReference>
<keyword evidence="1" id="KW-0028">Amino-acid biosynthesis</keyword>
<comment type="pathway">
    <text evidence="4">Amino-acid biosynthesis.</text>
</comment>
<feature type="compositionally biased region" description="Basic residues" evidence="5">
    <location>
        <begin position="7"/>
        <end position="17"/>
    </location>
</feature>
<evidence type="ECO:0000256" key="4">
    <source>
        <dbReference type="ARBA" id="ARBA00029440"/>
    </source>
</evidence>
<dbReference type="InterPro" id="IPR051394">
    <property type="entry name" value="Glutamate_Synthase"/>
</dbReference>
<dbReference type="Pfam" id="PF14691">
    <property type="entry name" value="Fer4_20"/>
    <property type="match status" value="1"/>
</dbReference>
<dbReference type="InterPro" id="IPR006005">
    <property type="entry name" value="Glut_synth_ssu1"/>
</dbReference>
<feature type="domain" description="4Fe-4S ferredoxin-type" evidence="6">
    <location>
        <begin position="38"/>
        <end position="69"/>
    </location>
</feature>
<feature type="region of interest" description="Disordered" evidence="5">
    <location>
        <begin position="1"/>
        <end position="20"/>
    </location>
</feature>
<dbReference type="PANTHER" id="PTHR43100:SF1">
    <property type="entry name" value="GLUTAMATE SYNTHASE [NADPH] SMALL CHAIN"/>
    <property type="match status" value="1"/>
</dbReference>
<dbReference type="PANTHER" id="PTHR43100">
    <property type="entry name" value="GLUTAMATE SYNTHASE [NADPH] SMALL CHAIN"/>
    <property type="match status" value="1"/>
</dbReference>
<dbReference type="SUPFAM" id="SSF51971">
    <property type="entry name" value="Nucleotide-binding domain"/>
    <property type="match status" value="1"/>
</dbReference>
<evidence type="ECO:0000259" key="6">
    <source>
        <dbReference type="PROSITE" id="PS51379"/>
    </source>
</evidence>
<evidence type="ECO:0000256" key="5">
    <source>
        <dbReference type="SAM" id="MobiDB-lite"/>
    </source>
</evidence>
<dbReference type="InterPro" id="IPR036188">
    <property type="entry name" value="FAD/NAD-bd_sf"/>
</dbReference>
<proteinExistence type="predicted"/>
<dbReference type="Gene3D" id="1.10.1060.10">
    <property type="entry name" value="Alpha-helical ferredoxin"/>
    <property type="match status" value="1"/>
</dbReference>
<evidence type="ECO:0000313" key="8">
    <source>
        <dbReference type="Proteomes" id="UP001500368"/>
    </source>
</evidence>
<sequence length="488" mass="53185">MADPRGFLKHPHRRPRPSRPVPVRLMDFKEVYERQQKGTTQAQASRCMDCGIPFCHTGCPLGNLIPEWNDLIWRDQWEEASRRLHMTNNFPEFTGRVCPAPCESSCVLGINQPAVTIKQSEVEIADEALERGYVEPVPPQRLTGKTVAVVGSGPAGLAAAQQLTRAGHTVAVYERDDRLGGLLRYGIPDFKMEKQLVDFRIQQMEAEGTRFYASTEVGTDITWDALRDSYDAVIVATGAMVPRDLPIPGRGLNGIHFAMDYLVQSNKAVAGDDVPDQIHAQGKKVVVLGGGDTGADCIGTAHRHGAVSVTTLAIGKELPSERTEQEPWPIDPRILEVSSADEEGGERRWLASTVEFLGDENGNVRALRVAETEYNPDGTRTPKPGTEQDIEADLVLLALGFTGAEPQTLTNQLGIEFTNRGVIGRSEDYQTNIEGVFSVGDAGRGASLVVWAIAEGRAVAKEVDEFLEGSSRLPAPVRPSDRAISLQG</sequence>
<dbReference type="NCBIfam" id="TIGR01317">
    <property type="entry name" value="GOGAT_sm_gam"/>
    <property type="match status" value="1"/>
</dbReference>
<dbReference type="EMBL" id="BAABLW010000007">
    <property type="protein sequence ID" value="GAA4922835.1"/>
    <property type="molecule type" value="Genomic_DNA"/>
</dbReference>
<dbReference type="InterPro" id="IPR023753">
    <property type="entry name" value="FAD/NAD-binding_dom"/>
</dbReference>
<dbReference type="SUPFAM" id="SSF46548">
    <property type="entry name" value="alpha-helical ferredoxin"/>
    <property type="match status" value="1"/>
</dbReference>
<comment type="caution">
    <text evidence="7">The sequence shown here is derived from an EMBL/GenBank/DDBJ whole genome shotgun (WGS) entry which is preliminary data.</text>
</comment>
<reference evidence="8" key="1">
    <citation type="journal article" date="2019" name="Int. J. Syst. Evol. Microbiol.">
        <title>The Global Catalogue of Microorganisms (GCM) 10K type strain sequencing project: providing services to taxonomists for standard genome sequencing and annotation.</title>
        <authorList>
            <consortium name="The Broad Institute Genomics Platform"/>
            <consortium name="The Broad Institute Genome Sequencing Center for Infectious Disease"/>
            <person name="Wu L."/>
            <person name="Ma J."/>
        </authorList>
    </citation>
    <scope>NUCLEOTIDE SEQUENCE [LARGE SCALE GENOMIC DNA]</scope>
    <source>
        <strain evidence="8">JCM 19129</strain>
    </source>
</reference>